<evidence type="ECO:0000313" key="11">
    <source>
        <dbReference type="Proteomes" id="UP001172159"/>
    </source>
</evidence>
<evidence type="ECO:0000256" key="6">
    <source>
        <dbReference type="ARBA" id="ARBA00023006"/>
    </source>
</evidence>
<dbReference type="Gene3D" id="1.10.10.2570">
    <property type="match status" value="1"/>
</dbReference>
<feature type="compositionally biased region" description="Acidic residues" evidence="8">
    <location>
        <begin position="337"/>
        <end position="346"/>
    </location>
</feature>
<dbReference type="GO" id="GO:0015031">
    <property type="term" value="P:protein transport"/>
    <property type="evidence" value="ECO:0007669"/>
    <property type="project" value="UniProtKB-KW"/>
</dbReference>
<comment type="function">
    <text evidence="7">Plays a role in autophagy. Functions at the preautophagosomal structure (PAS) in order to form normal autophagosomes under starvation conditions. Also plays a role in mitophagy and regulation of filamentous growth.</text>
</comment>
<evidence type="ECO:0000259" key="9">
    <source>
        <dbReference type="Pfam" id="PF18388"/>
    </source>
</evidence>
<reference evidence="10" key="1">
    <citation type="submission" date="2023-06" db="EMBL/GenBank/DDBJ databases">
        <title>Genome-scale phylogeny and comparative genomics of the fungal order Sordariales.</title>
        <authorList>
            <consortium name="Lawrence Berkeley National Laboratory"/>
            <person name="Hensen N."/>
            <person name="Bonometti L."/>
            <person name="Westerberg I."/>
            <person name="Brannstrom I.O."/>
            <person name="Guillou S."/>
            <person name="Cros-Aarteil S."/>
            <person name="Calhoun S."/>
            <person name="Haridas S."/>
            <person name="Kuo A."/>
            <person name="Mondo S."/>
            <person name="Pangilinan J."/>
            <person name="Riley R."/>
            <person name="Labutti K."/>
            <person name="Andreopoulos B."/>
            <person name="Lipzen A."/>
            <person name="Chen C."/>
            <person name="Yanf M."/>
            <person name="Daum C."/>
            <person name="Ng V."/>
            <person name="Clum A."/>
            <person name="Steindorff A."/>
            <person name="Ohm R."/>
            <person name="Martin F."/>
            <person name="Silar P."/>
            <person name="Natvig D."/>
            <person name="Lalanne C."/>
            <person name="Gautier V."/>
            <person name="Ament-Velasquez S.L."/>
            <person name="Kruys A."/>
            <person name="Hutchinson M.I."/>
            <person name="Powell A.J."/>
            <person name="Barry K."/>
            <person name="Miller A.N."/>
            <person name="Grigoriev I.V."/>
            <person name="Debuchy R."/>
            <person name="Gladieux P."/>
            <person name="Thoren M.H."/>
            <person name="Johannesson H."/>
        </authorList>
    </citation>
    <scope>NUCLEOTIDE SEQUENCE</scope>
    <source>
        <strain evidence="10">CBS 540.89</strain>
    </source>
</reference>
<name>A0AA40AXP8_9PEZI</name>
<keyword evidence="5" id="KW-0653">Protein transport</keyword>
<evidence type="ECO:0000256" key="3">
    <source>
        <dbReference type="ARBA" id="ARBA00013784"/>
    </source>
</evidence>
<proteinExistence type="inferred from homology"/>
<feature type="compositionally biased region" description="Polar residues" evidence="8">
    <location>
        <begin position="223"/>
        <end position="235"/>
    </location>
</feature>
<feature type="compositionally biased region" description="Basic and acidic residues" evidence="8">
    <location>
        <begin position="69"/>
        <end position="97"/>
    </location>
</feature>
<comment type="caution">
    <text evidence="10">The sequence shown here is derived from an EMBL/GenBank/DDBJ whole genome shotgun (WGS) entry which is preliminary data.</text>
</comment>
<dbReference type="PANTHER" id="PTHR40012">
    <property type="entry name" value="AUTOPHAGY-RELATED PROTEIN 29"/>
    <property type="match status" value="1"/>
</dbReference>
<feature type="compositionally biased region" description="Basic and acidic residues" evidence="8">
    <location>
        <begin position="470"/>
        <end position="486"/>
    </location>
</feature>
<keyword evidence="6" id="KW-0072">Autophagy</keyword>
<evidence type="ECO:0000256" key="5">
    <source>
        <dbReference type="ARBA" id="ARBA00022927"/>
    </source>
</evidence>
<dbReference type="PANTHER" id="PTHR40012:SF1">
    <property type="entry name" value="AUTOPHAGY-RELATED PROTEIN 29"/>
    <property type="match status" value="1"/>
</dbReference>
<feature type="compositionally biased region" description="Polar residues" evidence="8">
    <location>
        <begin position="489"/>
        <end position="510"/>
    </location>
</feature>
<keyword evidence="11" id="KW-1185">Reference proteome</keyword>
<organism evidence="10 11">
    <name type="scientific">Apiosordaria backusii</name>
    <dbReference type="NCBI Taxonomy" id="314023"/>
    <lineage>
        <taxon>Eukaryota</taxon>
        <taxon>Fungi</taxon>
        <taxon>Dikarya</taxon>
        <taxon>Ascomycota</taxon>
        <taxon>Pezizomycotina</taxon>
        <taxon>Sordariomycetes</taxon>
        <taxon>Sordariomycetidae</taxon>
        <taxon>Sordariales</taxon>
        <taxon>Lasiosphaeriaceae</taxon>
        <taxon>Apiosordaria</taxon>
    </lineage>
</organism>
<dbReference type="Proteomes" id="UP001172159">
    <property type="component" value="Unassembled WGS sequence"/>
</dbReference>
<feature type="domain" description="Atg29 N-terminal" evidence="9">
    <location>
        <begin position="107"/>
        <end position="161"/>
    </location>
</feature>
<sequence length="551" mass="58465">MSSDRSGKASEPKGPQLRFIRLPADVDASSAWEPAENDPGPQRLQRPARLQTIVEDDEEGPEEQTPEQFLRELQEMEEQLRQREARAKEPKETKDQASPKQAAEPKYLLYVRLPIKRGDFVDPPLFDWNEEKSEALWDIISDNPRSNANINWTELASRFEVTVEFLLQMANYLTDRHANQIRAQMLKAATGRGSAAPSPIPGAEPSSNITIYPQASEPLRRTGSASGRAPSSNEGPSAPLSRNDAGYASNVGAGPSTTKPTNIPVRPAVSRNSSAGTAISTQNPLGIRPAPSVTSNRAAGRYISSFLHQERAGTDQDDASTIGAAQHSASASPATSDSEEESDSDDSPVQSRIIRRPPRFSVHDHRAGFDGLTEDEEEPEPAFLPPQHQQQMDMGATLRGVPGGGVLIGGGGRGAGELSQTSDSSASSAAIVHHPGTALVAGGGRYPAGGAGGGVGGQGHIHGTLSPRSRTAELRDKGKGVSREGSDGTGTPSMGSSFSDLDDASVTQSALEEALASRMQDGTIGSRMSVIGHAIKSRYLPKSPKSPEGKR</sequence>
<feature type="region of interest" description="Disordered" evidence="8">
    <location>
        <begin position="311"/>
        <end position="366"/>
    </location>
</feature>
<dbReference type="FunFam" id="1.10.10.2570:FF:000001">
    <property type="entry name" value="Autophagy-related protein 29"/>
    <property type="match status" value="1"/>
</dbReference>
<gene>
    <name evidence="10" type="ORF">B0T21DRAFT_414242</name>
</gene>
<dbReference type="GO" id="GO:0000407">
    <property type="term" value="C:phagophore assembly site"/>
    <property type="evidence" value="ECO:0007669"/>
    <property type="project" value="UniProtKB-SubCell"/>
</dbReference>
<dbReference type="GO" id="GO:0000045">
    <property type="term" value="P:autophagosome assembly"/>
    <property type="evidence" value="ECO:0007669"/>
    <property type="project" value="InterPro"/>
</dbReference>
<dbReference type="InterPro" id="IPR039113">
    <property type="entry name" value="ATG29"/>
</dbReference>
<feature type="region of interest" description="Disordered" evidence="8">
    <location>
        <begin position="463"/>
        <end position="525"/>
    </location>
</feature>
<feature type="compositionally biased region" description="Acidic residues" evidence="8">
    <location>
        <begin position="54"/>
        <end position="65"/>
    </location>
</feature>
<evidence type="ECO:0000256" key="8">
    <source>
        <dbReference type="SAM" id="MobiDB-lite"/>
    </source>
</evidence>
<dbReference type="Pfam" id="PF18388">
    <property type="entry name" value="ATG29_N"/>
    <property type="match status" value="1"/>
</dbReference>
<evidence type="ECO:0000313" key="10">
    <source>
        <dbReference type="EMBL" id="KAK0723885.1"/>
    </source>
</evidence>
<feature type="compositionally biased region" description="Basic and acidic residues" evidence="8">
    <location>
        <begin position="1"/>
        <end position="11"/>
    </location>
</feature>
<dbReference type="AlphaFoldDB" id="A0AA40AXP8"/>
<evidence type="ECO:0000256" key="1">
    <source>
        <dbReference type="ARBA" id="ARBA00004329"/>
    </source>
</evidence>
<evidence type="ECO:0000256" key="2">
    <source>
        <dbReference type="ARBA" id="ARBA00010082"/>
    </source>
</evidence>
<feature type="region of interest" description="Disordered" evidence="8">
    <location>
        <begin position="1"/>
        <end position="101"/>
    </location>
</feature>
<evidence type="ECO:0000256" key="4">
    <source>
        <dbReference type="ARBA" id="ARBA00022448"/>
    </source>
</evidence>
<dbReference type="EMBL" id="JAUKTV010000011">
    <property type="protein sequence ID" value="KAK0723885.1"/>
    <property type="molecule type" value="Genomic_DNA"/>
</dbReference>
<dbReference type="InterPro" id="IPR039362">
    <property type="entry name" value="ATG29_sf"/>
</dbReference>
<keyword evidence="4" id="KW-0813">Transport</keyword>
<comment type="similarity">
    <text evidence="2">Belongs to the ATG29 family.</text>
</comment>
<comment type="subcellular location">
    <subcellularLocation>
        <location evidence="1">Preautophagosomal structure</location>
    </subcellularLocation>
</comment>
<protein>
    <recommendedName>
        <fullName evidence="3">Autophagy-related protein 29</fullName>
    </recommendedName>
</protein>
<evidence type="ECO:0000256" key="7">
    <source>
        <dbReference type="ARBA" id="ARBA00060351"/>
    </source>
</evidence>
<accession>A0AA40AXP8</accession>
<dbReference type="InterPro" id="IPR040666">
    <property type="entry name" value="Atg29_N"/>
</dbReference>
<feature type="region of interest" description="Disordered" evidence="8">
    <location>
        <begin position="190"/>
        <end position="293"/>
    </location>
</feature>
<feature type="compositionally biased region" description="Polar residues" evidence="8">
    <location>
        <begin position="270"/>
        <end position="284"/>
    </location>
</feature>